<dbReference type="AlphaFoldDB" id="A0A0B2UR42"/>
<sequence length="287" mass="32204">MKSSIFDRTKVSHFGRFCAQTSPLFSFPPQHPLPFSLVRIRVFICTHNIVVLSLSQRVACSQGKILLAFASSCTECCYASTVLIWQYLTTITVPRITHLRPICLSDILGLHLPLAVTRTIRQRNEMKQSNRNCTYMPLEDSSVCVYSPSCSSVGTQCSPAPLYENVHHFGQLIDTFPSDGVPTCSTRDTSSAQSSVKNDSVTSSKSLDGGRKIAYNTIDSKRSTYARRTIDARPLSIPRFEYRRDRGRTERRCCVCLAFATVVVFGAAFAIWLLYDSIEKFLMQLIN</sequence>
<gene>
    <name evidence="3" type="ORF">Tcan_18272</name>
</gene>
<feature type="region of interest" description="Disordered" evidence="1">
    <location>
        <begin position="181"/>
        <end position="205"/>
    </location>
</feature>
<keyword evidence="2" id="KW-0472">Membrane</keyword>
<feature type="compositionally biased region" description="Polar residues" evidence="1">
    <location>
        <begin position="183"/>
        <end position="205"/>
    </location>
</feature>
<keyword evidence="2" id="KW-1133">Transmembrane helix</keyword>
<accession>A0A0B2UR42</accession>
<keyword evidence="2" id="KW-0812">Transmembrane</keyword>
<dbReference type="EMBL" id="JPKZ01003108">
    <property type="protein sequence ID" value="KHN73471.1"/>
    <property type="molecule type" value="Genomic_DNA"/>
</dbReference>
<reference evidence="3 4" key="1">
    <citation type="submission" date="2014-11" db="EMBL/GenBank/DDBJ databases">
        <title>Genetic blueprint of the zoonotic pathogen Toxocara canis.</title>
        <authorList>
            <person name="Zhu X.-Q."/>
            <person name="Korhonen P.K."/>
            <person name="Cai H."/>
            <person name="Young N.D."/>
            <person name="Nejsum P."/>
            <person name="von Samson-Himmelstjerna G."/>
            <person name="Boag P.R."/>
            <person name="Tan P."/>
            <person name="Li Q."/>
            <person name="Min J."/>
            <person name="Yang Y."/>
            <person name="Wang X."/>
            <person name="Fang X."/>
            <person name="Hall R.S."/>
            <person name="Hofmann A."/>
            <person name="Sternberg P.W."/>
            <person name="Jex A.R."/>
            <person name="Gasser R.B."/>
        </authorList>
    </citation>
    <scope>NUCLEOTIDE SEQUENCE [LARGE SCALE GENOMIC DNA]</scope>
    <source>
        <strain evidence="3">PN_DK_2014</strain>
    </source>
</reference>
<proteinExistence type="predicted"/>
<dbReference type="Proteomes" id="UP000031036">
    <property type="component" value="Unassembled WGS sequence"/>
</dbReference>
<evidence type="ECO:0000313" key="3">
    <source>
        <dbReference type="EMBL" id="KHN73471.1"/>
    </source>
</evidence>
<feature type="transmembrane region" description="Helical" evidence="2">
    <location>
        <begin position="253"/>
        <end position="275"/>
    </location>
</feature>
<name>A0A0B2UR42_TOXCA</name>
<keyword evidence="4" id="KW-1185">Reference proteome</keyword>
<evidence type="ECO:0000256" key="2">
    <source>
        <dbReference type="SAM" id="Phobius"/>
    </source>
</evidence>
<organism evidence="3 4">
    <name type="scientific">Toxocara canis</name>
    <name type="common">Canine roundworm</name>
    <dbReference type="NCBI Taxonomy" id="6265"/>
    <lineage>
        <taxon>Eukaryota</taxon>
        <taxon>Metazoa</taxon>
        <taxon>Ecdysozoa</taxon>
        <taxon>Nematoda</taxon>
        <taxon>Chromadorea</taxon>
        <taxon>Rhabditida</taxon>
        <taxon>Spirurina</taxon>
        <taxon>Ascaridomorpha</taxon>
        <taxon>Ascaridoidea</taxon>
        <taxon>Toxocaridae</taxon>
        <taxon>Toxocara</taxon>
    </lineage>
</organism>
<evidence type="ECO:0000313" key="4">
    <source>
        <dbReference type="Proteomes" id="UP000031036"/>
    </source>
</evidence>
<evidence type="ECO:0000256" key="1">
    <source>
        <dbReference type="SAM" id="MobiDB-lite"/>
    </source>
</evidence>
<protein>
    <submittedName>
        <fullName evidence="3">Uncharacterized protein</fullName>
    </submittedName>
</protein>
<comment type="caution">
    <text evidence="3">The sequence shown here is derived from an EMBL/GenBank/DDBJ whole genome shotgun (WGS) entry which is preliminary data.</text>
</comment>